<evidence type="ECO:0000259" key="2">
    <source>
        <dbReference type="Pfam" id="PF23154"/>
    </source>
</evidence>
<dbReference type="EMBL" id="UYWY01020652">
    <property type="protein sequence ID" value="VDM42210.1"/>
    <property type="molecule type" value="Genomic_DNA"/>
</dbReference>
<evidence type="ECO:0000313" key="3">
    <source>
        <dbReference type="EMBL" id="VDM42210.1"/>
    </source>
</evidence>
<feature type="region of interest" description="Disordered" evidence="1">
    <location>
        <begin position="87"/>
        <end position="165"/>
    </location>
</feature>
<dbReference type="Proteomes" id="UP000050794">
    <property type="component" value="Unassembled WGS sequence"/>
</dbReference>
<feature type="compositionally biased region" description="Polar residues" evidence="1">
    <location>
        <begin position="351"/>
        <end position="360"/>
    </location>
</feature>
<evidence type="ECO:0000256" key="1">
    <source>
        <dbReference type="SAM" id="MobiDB-lite"/>
    </source>
</evidence>
<dbReference type="InterPro" id="IPR056519">
    <property type="entry name" value="KANSL3_1st"/>
</dbReference>
<dbReference type="GO" id="GO:0045944">
    <property type="term" value="P:positive regulation of transcription by RNA polymerase II"/>
    <property type="evidence" value="ECO:0007669"/>
    <property type="project" value="TreeGrafter"/>
</dbReference>
<sequence>MRSARKKSESAISSRSRPKKVHSNAMQSDDTQSEQYFQLSLEGISSSALVSQDTAQTSSTVSSCTAETILARIKESEGLIADLGSFASQINPQSEGDTEPSLNQSIASTKEEQEEMREPEFHAMEIKQEGVVGTLSVSKDDAEESNAAQEAEETKEQNATSHLSFVDVSMASEGRHSRRKAIDYPQLYPELFPVKRKRKGVKSARNEIHTPSEPPIVPIPFEEQIVEEKKAEKEGGSDKKELFPNIVSSADEVKRPDYNEMADSPMLSASERKQRRKARLQKAAVPSQQQTCEMESLEAVANAEEPTGSVDRQKESSVAKEDSTLLVSQRRESSAAERRSRRGSELVKSASVDQSTNGDSTLAHGLRSKAAVPLEKVPQLTMITRSRVHSGPFADASAASAQPVNEEARDVAPTAPSKELVSSRRTRSRDGATDSTDTGAAAAAVATDPMPASAKAPKRSKKPSSTNVPSVETSTMSVIEGSLKIGTEQIGVSVLNESESKEEVTIKEVKTRPPKSRMQYFKRISLRKKLNPLAIGLKSRMDDDETGDFYREILLRGEEIRKGGEKSEVEVDIETVAPVEDDELAPSNPAIALASVLGHVSPRPTKLNEETGEIEEAGVEGIQQLLATECDERRLLVTKMINVISAQYTAELATERVVGGMSIQYNTMMKNSYRLRNSIPIFTKEKREAAKWAHKLLIERLPLSMLATYICLLRFCKTSGRTLIDLLLKEETSDDQLKAMNSLIAEFIFEKVYDPQAAAISRTLNKRRIDNVYVIAVSPSLSHGDFRSKEKSHEYIFRTLLPNVVGEVEQLRITLPMQSKFSVCEAAEFAIDTVAKKVAEVRKKRSNMRIVLAGWGTSCVINHQVVNLVPNVSAILDFAFPLKTAEGMRGSVDDDILLTYCPSLFIIGEEALDCDVREMQRMAYRMKAPAGVIVIGSADNNLHVSVLRLCLERFTQRTVERALLDDIVDFLERYCSRTFKNVFPLRPILPLDTNDVDLTIFKASSNSSFSPRYVPVKEKRELESDKLPRKKPLVDW</sequence>
<feature type="compositionally biased region" description="Basic and acidic residues" evidence="1">
    <location>
        <begin position="116"/>
        <end position="128"/>
    </location>
</feature>
<feature type="region of interest" description="Disordered" evidence="1">
    <location>
        <begin position="393"/>
        <end position="475"/>
    </location>
</feature>
<protein>
    <submittedName>
        <fullName evidence="5">KAT8 regulatory NSL complex subunit 3</fullName>
    </submittedName>
</protein>
<evidence type="ECO:0000313" key="4">
    <source>
        <dbReference type="Proteomes" id="UP000050794"/>
    </source>
</evidence>
<dbReference type="InterPro" id="IPR026555">
    <property type="entry name" value="NSL3/Tex30"/>
</dbReference>
<reference evidence="5" key="1">
    <citation type="submission" date="2016-06" db="UniProtKB">
        <authorList>
            <consortium name="WormBaseParasite"/>
        </authorList>
    </citation>
    <scope>IDENTIFICATION</scope>
</reference>
<feature type="domain" description="KANSL3 helical" evidence="2">
    <location>
        <begin position="586"/>
        <end position="754"/>
    </location>
</feature>
<feature type="compositionally biased region" description="Polar residues" evidence="1">
    <location>
        <begin position="87"/>
        <end position="108"/>
    </location>
</feature>
<evidence type="ECO:0000313" key="5">
    <source>
        <dbReference type="WBParaSite" id="TCNE_0001088901-mRNA-1"/>
    </source>
</evidence>
<feature type="region of interest" description="Disordered" evidence="1">
    <location>
        <begin position="226"/>
        <end position="378"/>
    </location>
</feature>
<dbReference type="GO" id="GO:0044545">
    <property type="term" value="C:NSL complex"/>
    <property type="evidence" value="ECO:0007669"/>
    <property type="project" value="TreeGrafter"/>
</dbReference>
<keyword evidence="4" id="KW-1185">Reference proteome</keyword>
<feature type="compositionally biased region" description="Basic and acidic residues" evidence="1">
    <location>
        <begin position="226"/>
        <end position="242"/>
    </location>
</feature>
<dbReference type="Pfam" id="PF23154">
    <property type="entry name" value="KANSL3_1st"/>
    <property type="match status" value="1"/>
</dbReference>
<gene>
    <name evidence="3" type="ORF">TCNE_LOCUS10889</name>
</gene>
<dbReference type="AlphaFoldDB" id="A0A183UQW9"/>
<accession>A0A183UQW9</accession>
<feature type="compositionally biased region" description="Polar residues" evidence="1">
    <location>
        <begin position="24"/>
        <end position="36"/>
    </location>
</feature>
<dbReference type="WBParaSite" id="TCNE_0001088901-mRNA-1">
    <property type="protein sequence ID" value="TCNE_0001088901-mRNA-1"/>
    <property type="gene ID" value="TCNE_0001088901"/>
</dbReference>
<reference evidence="3 4" key="2">
    <citation type="submission" date="2018-11" db="EMBL/GenBank/DDBJ databases">
        <authorList>
            <consortium name="Pathogen Informatics"/>
        </authorList>
    </citation>
    <scope>NUCLEOTIDE SEQUENCE [LARGE SCALE GENOMIC DNA]</scope>
</reference>
<feature type="region of interest" description="Disordered" evidence="1">
    <location>
        <begin position="1"/>
        <end position="36"/>
    </location>
</feature>
<feature type="compositionally biased region" description="Low complexity" evidence="1">
    <location>
        <begin position="433"/>
        <end position="455"/>
    </location>
</feature>
<name>A0A183UQW9_TOXCA</name>
<proteinExistence type="predicted"/>
<feature type="compositionally biased region" description="Polar residues" evidence="1">
    <location>
        <begin position="466"/>
        <end position="475"/>
    </location>
</feature>
<dbReference type="PANTHER" id="PTHR13136:SF16">
    <property type="entry name" value="KAT8 REGULATORY NSL COMPLEX SUBUNIT 3"/>
    <property type="match status" value="1"/>
</dbReference>
<feature type="compositionally biased region" description="Basic and acidic residues" evidence="1">
    <location>
        <begin position="311"/>
        <end position="345"/>
    </location>
</feature>
<organism evidence="4 5">
    <name type="scientific">Toxocara canis</name>
    <name type="common">Canine roundworm</name>
    <dbReference type="NCBI Taxonomy" id="6265"/>
    <lineage>
        <taxon>Eukaryota</taxon>
        <taxon>Metazoa</taxon>
        <taxon>Ecdysozoa</taxon>
        <taxon>Nematoda</taxon>
        <taxon>Chromadorea</taxon>
        <taxon>Rhabditida</taxon>
        <taxon>Spirurina</taxon>
        <taxon>Ascaridomorpha</taxon>
        <taxon>Ascaridoidea</taxon>
        <taxon>Toxocaridae</taxon>
        <taxon>Toxocara</taxon>
    </lineage>
</organism>
<dbReference type="PANTHER" id="PTHR13136">
    <property type="entry name" value="TESTIS DEVELOPMENT PROTEIN PRTD"/>
    <property type="match status" value="1"/>
</dbReference>